<dbReference type="AlphaFoldDB" id="A0ABC8LN01"/>
<keyword evidence="1" id="KW-0472">Membrane</keyword>
<evidence type="ECO:0000313" key="3">
    <source>
        <dbReference type="Proteomes" id="UP001642260"/>
    </source>
</evidence>
<organism evidence="2 3">
    <name type="scientific">Eruca vesicaria subsp. sativa</name>
    <name type="common">Garden rocket</name>
    <name type="synonym">Eruca sativa</name>
    <dbReference type="NCBI Taxonomy" id="29727"/>
    <lineage>
        <taxon>Eukaryota</taxon>
        <taxon>Viridiplantae</taxon>
        <taxon>Streptophyta</taxon>
        <taxon>Embryophyta</taxon>
        <taxon>Tracheophyta</taxon>
        <taxon>Spermatophyta</taxon>
        <taxon>Magnoliopsida</taxon>
        <taxon>eudicotyledons</taxon>
        <taxon>Gunneridae</taxon>
        <taxon>Pentapetalae</taxon>
        <taxon>rosids</taxon>
        <taxon>malvids</taxon>
        <taxon>Brassicales</taxon>
        <taxon>Brassicaceae</taxon>
        <taxon>Brassiceae</taxon>
        <taxon>Eruca</taxon>
    </lineage>
</organism>
<reference evidence="2 3" key="1">
    <citation type="submission" date="2022-03" db="EMBL/GenBank/DDBJ databases">
        <authorList>
            <person name="Macdonald S."/>
            <person name="Ahmed S."/>
            <person name="Newling K."/>
        </authorList>
    </citation>
    <scope>NUCLEOTIDE SEQUENCE [LARGE SCALE GENOMIC DNA]</scope>
</reference>
<keyword evidence="3" id="KW-1185">Reference proteome</keyword>
<accession>A0ABC8LN01</accession>
<proteinExistence type="predicted"/>
<feature type="transmembrane region" description="Helical" evidence="1">
    <location>
        <begin position="6"/>
        <end position="24"/>
    </location>
</feature>
<dbReference type="EMBL" id="CAKOAT010652931">
    <property type="protein sequence ID" value="CAH8385143.1"/>
    <property type="molecule type" value="Genomic_DNA"/>
</dbReference>
<name>A0ABC8LN01_ERUVS</name>
<keyword evidence="1" id="KW-0812">Transmembrane</keyword>
<sequence>MASKFSSYIIFMTINIIFFTLTMASCPTDTSKFSPCVGLFKDQFDFNSLLLPCCSLVQRCLCNQTAIDAFASRVGSFVTIQNVCIRYVSLIPKCE</sequence>
<dbReference type="PROSITE" id="PS51257">
    <property type="entry name" value="PROKAR_LIPOPROTEIN"/>
    <property type="match status" value="1"/>
</dbReference>
<gene>
    <name evidence="2" type="ORF">ERUC_LOCUS37626</name>
</gene>
<protein>
    <recommendedName>
        <fullName evidence="4">Bifunctional inhibitor/plant lipid transfer protein/seed storage helical domain-containing protein</fullName>
    </recommendedName>
</protein>
<keyword evidence="1" id="KW-1133">Transmembrane helix</keyword>
<evidence type="ECO:0000256" key="1">
    <source>
        <dbReference type="SAM" id="Phobius"/>
    </source>
</evidence>
<evidence type="ECO:0008006" key="4">
    <source>
        <dbReference type="Google" id="ProtNLM"/>
    </source>
</evidence>
<evidence type="ECO:0000313" key="2">
    <source>
        <dbReference type="EMBL" id="CAH8385143.1"/>
    </source>
</evidence>
<dbReference type="Proteomes" id="UP001642260">
    <property type="component" value="Unassembled WGS sequence"/>
</dbReference>
<comment type="caution">
    <text evidence="2">The sequence shown here is derived from an EMBL/GenBank/DDBJ whole genome shotgun (WGS) entry which is preliminary data.</text>
</comment>